<dbReference type="PROSITE" id="PS50977">
    <property type="entry name" value="HTH_TETR_2"/>
    <property type="match status" value="1"/>
</dbReference>
<dbReference type="Pfam" id="PF00440">
    <property type="entry name" value="TetR_N"/>
    <property type="match status" value="1"/>
</dbReference>
<evidence type="ECO:0000313" key="6">
    <source>
        <dbReference type="EMBL" id="RKF14460.1"/>
    </source>
</evidence>
<evidence type="ECO:0000256" key="3">
    <source>
        <dbReference type="ARBA" id="ARBA00023163"/>
    </source>
</evidence>
<dbReference type="GO" id="GO:0003677">
    <property type="term" value="F:DNA binding"/>
    <property type="evidence" value="ECO:0007669"/>
    <property type="project" value="UniProtKB-UniRule"/>
</dbReference>
<reference evidence="6 7" key="1">
    <citation type="submission" date="2018-09" db="EMBL/GenBank/DDBJ databases">
        <authorList>
            <person name="Wang Z."/>
        </authorList>
    </citation>
    <scope>NUCLEOTIDE SEQUENCE [LARGE SCALE GENOMIC DNA]</scope>
    <source>
        <strain evidence="6 7">ALS 81</strain>
    </source>
</reference>
<organism evidence="6 7">
    <name type="scientific">Alginatibacterium sediminis</name>
    <dbReference type="NCBI Taxonomy" id="2164068"/>
    <lineage>
        <taxon>Bacteria</taxon>
        <taxon>Pseudomonadati</taxon>
        <taxon>Pseudomonadota</taxon>
        <taxon>Gammaproteobacteria</taxon>
        <taxon>Alteromonadales</taxon>
        <taxon>Alteromonadaceae</taxon>
        <taxon>Alginatibacterium</taxon>
    </lineage>
</organism>
<dbReference type="OrthoDB" id="116240at2"/>
<protein>
    <submittedName>
        <fullName evidence="6">TetR/AcrR family transcriptional regulator</fullName>
    </submittedName>
</protein>
<dbReference type="SUPFAM" id="SSF46689">
    <property type="entry name" value="Homeodomain-like"/>
    <property type="match status" value="1"/>
</dbReference>
<dbReference type="AlphaFoldDB" id="A0A420E740"/>
<dbReference type="Proteomes" id="UP000286482">
    <property type="component" value="Unassembled WGS sequence"/>
</dbReference>
<keyword evidence="3" id="KW-0804">Transcription</keyword>
<name>A0A420E740_9ALTE</name>
<dbReference type="InterPro" id="IPR001647">
    <property type="entry name" value="HTH_TetR"/>
</dbReference>
<feature type="domain" description="HTH tetR-type" evidence="5">
    <location>
        <begin position="1"/>
        <end position="60"/>
    </location>
</feature>
<dbReference type="PANTHER" id="PTHR47506">
    <property type="entry name" value="TRANSCRIPTIONAL REGULATORY PROTEIN"/>
    <property type="match status" value="1"/>
</dbReference>
<dbReference type="EMBL" id="RAQO01000009">
    <property type="protein sequence ID" value="RKF14460.1"/>
    <property type="molecule type" value="Genomic_DNA"/>
</dbReference>
<gene>
    <name evidence="6" type="ORF">DBZ36_17565</name>
</gene>
<dbReference type="RefSeq" id="WP_120356271.1">
    <property type="nucleotide sequence ID" value="NZ_RAQO01000009.1"/>
</dbReference>
<keyword evidence="7" id="KW-1185">Reference proteome</keyword>
<comment type="caution">
    <text evidence="6">The sequence shown here is derived from an EMBL/GenBank/DDBJ whole genome shotgun (WGS) entry which is preliminary data.</text>
</comment>
<evidence type="ECO:0000313" key="7">
    <source>
        <dbReference type="Proteomes" id="UP000286482"/>
    </source>
</evidence>
<evidence type="ECO:0000256" key="1">
    <source>
        <dbReference type="ARBA" id="ARBA00023015"/>
    </source>
</evidence>
<keyword evidence="2 4" id="KW-0238">DNA-binding</keyword>
<dbReference type="PANTHER" id="PTHR47506:SF1">
    <property type="entry name" value="HTH-TYPE TRANSCRIPTIONAL REGULATOR YJDC"/>
    <property type="match status" value="1"/>
</dbReference>
<evidence type="ECO:0000259" key="5">
    <source>
        <dbReference type="PROSITE" id="PS50977"/>
    </source>
</evidence>
<proteinExistence type="predicted"/>
<accession>A0A420E740</accession>
<dbReference type="Gene3D" id="1.10.357.10">
    <property type="entry name" value="Tetracycline Repressor, domain 2"/>
    <property type="match status" value="1"/>
</dbReference>
<dbReference type="InterPro" id="IPR009057">
    <property type="entry name" value="Homeodomain-like_sf"/>
</dbReference>
<evidence type="ECO:0000256" key="2">
    <source>
        <dbReference type="ARBA" id="ARBA00023125"/>
    </source>
</evidence>
<sequence>MLKEQIAAKLEHAFSAHGFATLSIAQLQQHSGVSLRTLYKYYPSKEAMTVAALEHRHQRYIAFLERELPDDPLQATQQIFTKLELWMNKDAPNGCLSNVALASFPDDPQILYAVQQHKAQILALFESLVLDKQQASAIYLLHEGVTSAWPVLKDRASLAAQTVILKLFDEVKSR</sequence>
<keyword evidence="1" id="KW-0805">Transcription regulation</keyword>
<feature type="DNA-binding region" description="H-T-H motif" evidence="4">
    <location>
        <begin position="23"/>
        <end position="42"/>
    </location>
</feature>
<evidence type="ECO:0000256" key="4">
    <source>
        <dbReference type="PROSITE-ProRule" id="PRU00335"/>
    </source>
</evidence>